<dbReference type="AlphaFoldDB" id="A0AAV7MCQ1"/>
<feature type="non-terminal residue" evidence="1">
    <location>
        <position position="1"/>
    </location>
</feature>
<evidence type="ECO:0000313" key="1">
    <source>
        <dbReference type="EMBL" id="KAJ1101111.1"/>
    </source>
</evidence>
<proteinExistence type="predicted"/>
<protein>
    <submittedName>
        <fullName evidence="1">Uncharacterized protein</fullName>
    </submittedName>
</protein>
<accession>A0AAV7MCQ1</accession>
<keyword evidence="2" id="KW-1185">Reference proteome</keyword>
<comment type="caution">
    <text evidence="1">The sequence shown here is derived from an EMBL/GenBank/DDBJ whole genome shotgun (WGS) entry which is preliminary data.</text>
</comment>
<reference evidence="1" key="1">
    <citation type="journal article" date="2022" name="bioRxiv">
        <title>Sequencing and chromosome-scale assembly of the giantPleurodeles waltlgenome.</title>
        <authorList>
            <person name="Brown T."/>
            <person name="Elewa A."/>
            <person name="Iarovenko S."/>
            <person name="Subramanian E."/>
            <person name="Araus A.J."/>
            <person name="Petzold A."/>
            <person name="Susuki M."/>
            <person name="Suzuki K.-i.T."/>
            <person name="Hayashi T."/>
            <person name="Toyoda A."/>
            <person name="Oliveira C."/>
            <person name="Osipova E."/>
            <person name="Leigh N.D."/>
            <person name="Simon A."/>
            <person name="Yun M.H."/>
        </authorList>
    </citation>
    <scope>NUCLEOTIDE SEQUENCE</scope>
    <source>
        <strain evidence="1">20211129_DDA</strain>
        <tissue evidence="1">Liver</tissue>
    </source>
</reference>
<organism evidence="1 2">
    <name type="scientific">Pleurodeles waltl</name>
    <name type="common">Iberian ribbed newt</name>
    <dbReference type="NCBI Taxonomy" id="8319"/>
    <lineage>
        <taxon>Eukaryota</taxon>
        <taxon>Metazoa</taxon>
        <taxon>Chordata</taxon>
        <taxon>Craniata</taxon>
        <taxon>Vertebrata</taxon>
        <taxon>Euteleostomi</taxon>
        <taxon>Amphibia</taxon>
        <taxon>Batrachia</taxon>
        <taxon>Caudata</taxon>
        <taxon>Salamandroidea</taxon>
        <taxon>Salamandridae</taxon>
        <taxon>Pleurodelinae</taxon>
        <taxon>Pleurodeles</taxon>
    </lineage>
</organism>
<feature type="non-terminal residue" evidence="1">
    <location>
        <position position="57"/>
    </location>
</feature>
<sequence length="57" mass="6409">GHFLPEHSAVELVDEVLKPHFSSHKIHRDLPLVNITAVPIPNGIVWDKVLFDIYGPT</sequence>
<evidence type="ECO:0000313" key="2">
    <source>
        <dbReference type="Proteomes" id="UP001066276"/>
    </source>
</evidence>
<gene>
    <name evidence="1" type="ORF">NDU88_006184</name>
</gene>
<dbReference type="Proteomes" id="UP001066276">
    <property type="component" value="Chromosome 10"/>
</dbReference>
<name>A0AAV7MCQ1_PLEWA</name>
<dbReference type="EMBL" id="JANPWB010000014">
    <property type="protein sequence ID" value="KAJ1101111.1"/>
    <property type="molecule type" value="Genomic_DNA"/>
</dbReference>